<accession>A0A6P6RT74</accession>
<feature type="compositionally biased region" description="Polar residues" evidence="1">
    <location>
        <begin position="148"/>
        <end position="172"/>
    </location>
</feature>
<reference evidence="3" key="1">
    <citation type="submission" date="2025-08" db="UniProtKB">
        <authorList>
            <consortium name="RefSeq"/>
        </authorList>
    </citation>
    <scope>IDENTIFICATION</scope>
</reference>
<feature type="compositionally biased region" description="Polar residues" evidence="1">
    <location>
        <begin position="295"/>
        <end position="311"/>
    </location>
</feature>
<evidence type="ECO:0000256" key="1">
    <source>
        <dbReference type="SAM" id="MobiDB-lite"/>
    </source>
</evidence>
<evidence type="ECO:0000313" key="3">
    <source>
        <dbReference type="RefSeq" id="XP_026190320.1"/>
    </source>
</evidence>
<organism evidence="2 3">
    <name type="scientific">Cyclospora cayetanensis</name>
    <dbReference type="NCBI Taxonomy" id="88456"/>
    <lineage>
        <taxon>Eukaryota</taxon>
        <taxon>Sar</taxon>
        <taxon>Alveolata</taxon>
        <taxon>Apicomplexa</taxon>
        <taxon>Conoidasida</taxon>
        <taxon>Coccidia</taxon>
        <taxon>Eucoccidiorida</taxon>
        <taxon>Eimeriorina</taxon>
        <taxon>Eimeriidae</taxon>
        <taxon>Cyclospora</taxon>
    </lineage>
</organism>
<feature type="compositionally biased region" description="Basic and acidic residues" evidence="1">
    <location>
        <begin position="314"/>
        <end position="334"/>
    </location>
</feature>
<feature type="region of interest" description="Disordered" evidence="1">
    <location>
        <begin position="738"/>
        <end position="825"/>
    </location>
</feature>
<feature type="region of interest" description="Disordered" evidence="1">
    <location>
        <begin position="516"/>
        <end position="627"/>
    </location>
</feature>
<dbReference type="Proteomes" id="UP000515125">
    <property type="component" value="Unplaced"/>
</dbReference>
<feature type="compositionally biased region" description="Low complexity" evidence="1">
    <location>
        <begin position="115"/>
        <end position="129"/>
    </location>
</feature>
<feature type="compositionally biased region" description="Low complexity" evidence="1">
    <location>
        <begin position="893"/>
        <end position="924"/>
    </location>
</feature>
<feature type="compositionally biased region" description="Basic and acidic residues" evidence="1">
    <location>
        <begin position="751"/>
        <end position="764"/>
    </location>
</feature>
<feature type="compositionally biased region" description="Polar residues" evidence="1">
    <location>
        <begin position="945"/>
        <end position="967"/>
    </location>
</feature>
<feature type="region of interest" description="Disordered" evidence="1">
    <location>
        <begin position="893"/>
        <end position="983"/>
    </location>
</feature>
<dbReference type="OrthoDB" id="349516at2759"/>
<feature type="compositionally biased region" description="Basic and acidic residues" evidence="1">
    <location>
        <begin position="783"/>
        <end position="792"/>
    </location>
</feature>
<dbReference type="RefSeq" id="XP_026190320.1">
    <property type="nucleotide sequence ID" value="XM_026334535.1"/>
</dbReference>
<sequence length="983" mass="104662">MYTEEAPTRGPLQSVCPKYRLGGSGSRISAFEQTGDAPIFSSTHRATGIGTSFLGLQGSVEPQRHRGSSRAAGNRGTARKGIFSSGRVFCPEPIMCRESRSIRRAPEGLRPPILGSVSRPRSSSNSGGVSEKRWRQSSHKKVAADAKQQPTSSNQALLPNEDNTSHGGSISSPVEERRARRSLRLGTPLREQTLQHSAHMVEAGTCWTAKGNRSDRATKRAGSTAATRAHKDQNKEWPQVRPHKEKLLRDDRALSSSKLQCRAGTTAASPATAASPTATRNCQHKQKQRPKEQVLHQQRGTIASSRPSASTEGPKPDHRLPMGSDGAEHPSERHHAARRGLCDTSGGTASSCSPRAGTETAATVAAAEDAPLWPPSYTASGGTIPRGTVVEGSPDVSKPAEPCKPSSSHVSEQQNQYLAVLTRHRQQHPPERPGSATPQLDGKAPSKKSLQCGEVHAKRDHATPAMQTQKNECAQEHEESQELVLMMKRAVLACSCTAEERQQLQHLLQRLEKLHGHSQNQQEGHSENMAGSGPSPMPSIIPAVRYKGEPKTQGPCTLQGTHGETAAPHSPSQEKHLISVAIHGAPQTQDGPPRGQSHPAAIAQQHGLPSEEWASKEPVGSHLTPVSSPAASGPAGCQCLSQTPAARAWVSARVSNLNAASAPFQSGASHAPPLRHAATVANCSWHQWPHTFPAVCPSNSCCCLDKQLGGAATVSQSVLWGPVPCALRCYKKPAFLKPPQMQGPANAQTDEGSKGLPENHRRASGDFQRVGCRWSPSPVVQQKQEEQRQRRELLRRRASTNDLPRLACPPSTAANPPHYYSTSGGSKTHVVGSLGQRIAAIAAPVKEMLNRSTQYETLTSSLPHPVRGCQKIDVAVSAGEARVRAGDAAAVGAAARAGSGCRPARRASSSSKRSNSSRSTGDSARFGDHFNRNLSGGASLVPPSLITSSPPSKNLSSTPRNLRSSTLHPMPALPLKQLDPAAS</sequence>
<feature type="region of interest" description="Disordered" evidence="1">
    <location>
        <begin position="211"/>
        <end position="355"/>
    </location>
</feature>
<name>A0A6P6RT74_9EIME</name>
<feature type="compositionally biased region" description="Low complexity" evidence="1">
    <location>
        <begin position="529"/>
        <end position="543"/>
    </location>
</feature>
<evidence type="ECO:0000313" key="2">
    <source>
        <dbReference type="Proteomes" id="UP000515125"/>
    </source>
</evidence>
<feature type="region of interest" description="Disordered" evidence="1">
    <location>
        <begin position="101"/>
        <end position="179"/>
    </location>
</feature>
<feature type="compositionally biased region" description="Low complexity" evidence="1">
    <location>
        <begin position="265"/>
        <end position="279"/>
    </location>
</feature>
<feature type="compositionally biased region" description="Polar residues" evidence="1">
    <location>
        <begin position="405"/>
        <end position="417"/>
    </location>
</feature>
<proteinExistence type="predicted"/>
<dbReference type="AlphaFoldDB" id="A0A6P6RT74"/>
<feature type="region of interest" description="Disordered" evidence="1">
    <location>
        <begin position="372"/>
        <end position="474"/>
    </location>
</feature>
<gene>
    <name evidence="3" type="primary">LOC34619285</name>
</gene>
<keyword evidence="2" id="KW-1185">Reference proteome</keyword>
<protein>
    <submittedName>
        <fullName evidence="3">Uncharacterized protein LOC34619285</fullName>
    </submittedName>
</protein>
<dbReference type="GeneID" id="34619285"/>
<feature type="region of interest" description="Disordered" evidence="1">
    <location>
        <begin position="59"/>
        <end position="78"/>
    </location>
</feature>